<name>N1Q660_PSEFD</name>
<dbReference type="GeneID" id="19334524"/>
<evidence type="ECO:0000313" key="1">
    <source>
        <dbReference type="EMBL" id="EME87715.1"/>
    </source>
</evidence>
<dbReference type="EMBL" id="KB446555">
    <property type="protein sequence ID" value="EME87715.1"/>
    <property type="molecule type" value="Genomic_DNA"/>
</dbReference>
<keyword evidence="2" id="KW-1185">Reference proteome</keyword>
<protein>
    <submittedName>
        <fullName evidence="1">Uncharacterized protein</fullName>
    </submittedName>
</protein>
<accession>N1Q660</accession>
<proteinExistence type="predicted"/>
<evidence type="ECO:0000313" key="2">
    <source>
        <dbReference type="Proteomes" id="UP000016932"/>
    </source>
</evidence>
<dbReference type="RefSeq" id="XP_007921055.1">
    <property type="nucleotide sequence ID" value="XM_007922864.1"/>
</dbReference>
<dbReference type="Proteomes" id="UP000016932">
    <property type="component" value="Unassembled WGS sequence"/>
</dbReference>
<dbReference type="OrthoDB" id="3650944at2759"/>
<organism evidence="1 2">
    <name type="scientific">Pseudocercospora fijiensis (strain CIRAD86)</name>
    <name type="common">Black leaf streak disease fungus</name>
    <name type="synonym">Mycosphaerella fijiensis</name>
    <dbReference type="NCBI Taxonomy" id="383855"/>
    <lineage>
        <taxon>Eukaryota</taxon>
        <taxon>Fungi</taxon>
        <taxon>Dikarya</taxon>
        <taxon>Ascomycota</taxon>
        <taxon>Pezizomycotina</taxon>
        <taxon>Dothideomycetes</taxon>
        <taxon>Dothideomycetidae</taxon>
        <taxon>Mycosphaerellales</taxon>
        <taxon>Mycosphaerellaceae</taxon>
        <taxon>Pseudocercospora</taxon>
    </lineage>
</organism>
<dbReference type="AlphaFoldDB" id="N1Q660"/>
<dbReference type="HOGENOM" id="CLU_2528401_0_0_1"/>
<dbReference type="KEGG" id="pfj:MYCFIDRAFT_181034"/>
<dbReference type="VEuPathDB" id="FungiDB:MYCFIDRAFT_181034"/>
<gene>
    <name evidence="1" type="ORF">MYCFIDRAFT_181034</name>
</gene>
<sequence>MNHKIATTHYFSIALFRFHLRSGHFGVDVVENAEMCSARLFHPLEGCLKGVYYLEPRRVRGLILEALKEEARILAAKPSRLDGI</sequence>
<reference evidence="1 2" key="1">
    <citation type="journal article" date="2012" name="PLoS Pathog.">
        <title>Diverse lifestyles and strategies of plant pathogenesis encoded in the genomes of eighteen Dothideomycetes fungi.</title>
        <authorList>
            <person name="Ohm R.A."/>
            <person name="Feau N."/>
            <person name="Henrissat B."/>
            <person name="Schoch C.L."/>
            <person name="Horwitz B.A."/>
            <person name="Barry K.W."/>
            <person name="Condon B.J."/>
            <person name="Copeland A.C."/>
            <person name="Dhillon B."/>
            <person name="Glaser F."/>
            <person name="Hesse C.N."/>
            <person name="Kosti I."/>
            <person name="LaButti K."/>
            <person name="Lindquist E.A."/>
            <person name="Lucas S."/>
            <person name="Salamov A.A."/>
            <person name="Bradshaw R.E."/>
            <person name="Ciuffetti L."/>
            <person name="Hamelin R.C."/>
            <person name="Kema G.H.J."/>
            <person name="Lawrence C."/>
            <person name="Scott J.A."/>
            <person name="Spatafora J.W."/>
            <person name="Turgeon B.G."/>
            <person name="de Wit P.J.G.M."/>
            <person name="Zhong S."/>
            <person name="Goodwin S.B."/>
            <person name="Grigoriev I.V."/>
        </authorList>
    </citation>
    <scope>NUCLEOTIDE SEQUENCE [LARGE SCALE GENOMIC DNA]</scope>
    <source>
        <strain evidence="1 2">CIRAD86</strain>
    </source>
</reference>